<dbReference type="InterPro" id="IPR022905">
    <property type="entry name" value="Rpo11-like"/>
</dbReference>
<dbReference type="InterPro" id="IPR036603">
    <property type="entry name" value="RBP11-like"/>
</dbReference>
<dbReference type="PANTHER" id="PTHR13946:SF28">
    <property type="entry name" value="DNA-DIRECTED RNA POLYMERASES I AND III SUBUNIT RPAC2"/>
    <property type="match status" value="1"/>
</dbReference>
<dbReference type="GO" id="GO:0006362">
    <property type="term" value="P:transcription elongation by RNA polymerase I"/>
    <property type="evidence" value="ECO:0007669"/>
    <property type="project" value="TreeGrafter"/>
</dbReference>
<name>A0A3P3XZ50_PLABS</name>
<evidence type="ECO:0000256" key="4">
    <source>
        <dbReference type="SAM" id="MobiDB-lite"/>
    </source>
</evidence>
<evidence type="ECO:0000256" key="1">
    <source>
        <dbReference type="ARBA" id="ARBA00022478"/>
    </source>
</evidence>
<dbReference type="Gene3D" id="3.30.1360.10">
    <property type="entry name" value="RNA polymerase, RBP11-like subunit"/>
    <property type="match status" value="1"/>
</dbReference>
<evidence type="ECO:0000313" key="6">
    <source>
        <dbReference type="EMBL" id="SPQ93237.1"/>
    </source>
</evidence>
<keyword evidence="6" id="KW-0496">Mitochondrion</keyword>
<feature type="region of interest" description="Disordered" evidence="4">
    <location>
        <begin position="1"/>
        <end position="32"/>
    </location>
</feature>
<dbReference type="SUPFAM" id="SSF55257">
    <property type="entry name" value="RBP11-like subunits of RNA polymerase"/>
    <property type="match status" value="1"/>
</dbReference>
<feature type="domain" description="DNA-directed RNA polymerase RBP11-like dimerisation" evidence="5">
    <location>
        <begin position="45"/>
        <end position="117"/>
    </location>
</feature>
<protein>
    <recommendedName>
        <fullName evidence="5">DNA-directed RNA polymerase RBP11-like dimerisation domain-containing protein</fullName>
    </recommendedName>
</protein>
<dbReference type="InterPro" id="IPR009025">
    <property type="entry name" value="RBP11-like_dimer"/>
</dbReference>
<dbReference type="PANTHER" id="PTHR13946">
    <property type="entry name" value="DNA-DIRECTED RNA POLYMERASE I,II,III"/>
    <property type="match status" value="1"/>
</dbReference>
<accession>A0A3P3XZ50</accession>
<dbReference type="EMBL" id="OVEO01000001">
    <property type="protein sequence ID" value="SPQ93237.1"/>
    <property type="molecule type" value="Genomic_DNA"/>
</dbReference>
<comment type="similarity">
    <text evidence="3">Belongs to the archaeal Rpo11/eukaryotic RPB11/RPC19 RNA polymerase subunit family.</text>
</comment>
<evidence type="ECO:0000256" key="2">
    <source>
        <dbReference type="ARBA" id="ARBA00023163"/>
    </source>
</evidence>
<dbReference type="GO" id="GO:0005736">
    <property type="term" value="C:RNA polymerase I complex"/>
    <property type="evidence" value="ECO:0007669"/>
    <property type="project" value="TreeGrafter"/>
</dbReference>
<organism evidence="6 7">
    <name type="scientific">Plasmodiophora brassicae</name>
    <name type="common">Clubroot disease agent</name>
    <dbReference type="NCBI Taxonomy" id="37360"/>
    <lineage>
        <taxon>Eukaryota</taxon>
        <taxon>Sar</taxon>
        <taxon>Rhizaria</taxon>
        <taxon>Endomyxa</taxon>
        <taxon>Phytomyxea</taxon>
        <taxon>Plasmodiophorida</taxon>
        <taxon>Plasmodiophoridae</taxon>
        <taxon>Plasmodiophora</taxon>
    </lineage>
</organism>
<evidence type="ECO:0000256" key="3">
    <source>
        <dbReference type="ARBA" id="ARBA00025751"/>
    </source>
</evidence>
<dbReference type="Pfam" id="PF13656">
    <property type="entry name" value="RNA_pol_L_2"/>
    <property type="match status" value="1"/>
</dbReference>
<dbReference type="GO" id="GO:0005666">
    <property type="term" value="C:RNA polymerase III complex"/>
    <property type="evidence" value="ECO:0007669"/>
    <property type="project" value="TreeGrafter"/>
</dbReference>
<dbReference type="AlphaFoldDB" id="A0A3P3XZ50"/>
<dbReference type="HAMAP" id="MF_00261">
    <property type="entry name" value="RNApol_arch_Rpo11"/>
    <property type="match status" value="1"/>
</dbReference>
<geneLocation type="mitochondrion" evidence="6"/>
<dbReference type="Proteomes" id="UP000290189">
    <property type="component" value="Unassembled WGS sequence"/>
</dbReference>
<evidence type="ECO:0000313" key="7">
    <source>
        <dbReference type="Proteomes" id="UP000290189"/>
    </source>
</evidence>
<proteinExistence type="inferred from homology"/>
<sequence>MSARSRAVRGSATESDGKPVMASDPTVRRDGIPKLRLEGNADETCATFFIEDEDHTLGNAARYIMAKSLDVEFVGYSVPHPTEHRMNIRVQTTGSPATQALRTSMEALISMCDHIKRTYRNALEQYDPRDGPE</sequence>
<gene>
    <name evidence="6" type="ORF">PLBR_LOCUS452</name>
</gene>
<keyword evidence="2" id="KW-0804">Transcription</keyword>
<evidence type="ECO:0000259" key="5">
    <source>
        <dbReference type="Pfam" id="PF13656"/>
    </source>
</evidence>
<dbReference type="GO" id="GO:0006383">
    <property type="term" value="P:transcription by RNA polymerase III"/>
    <property type="evidence" value="ECO:0007669"/>
    <property type="project" value="TreeGrafter"/>
</dbReference>
<dbReference type="InterPro" id="IPR033898">
    <property type="entry name" value="RNAP_AC19"/>
</dbReference>
<dbReference type="GO" id="GO:0003899">
    <property type="term" value="F:DNA-directed RNA polymerase activity"/>
    <property type="evidence" value="ECO:0007669"/>
    <property type="project" value="InterPro"/>
</dbReference>
<keyword evidence="1" id="KW-0240">DNA-directed RNA polymerase</keyword>
<dbReference type="GO" id="GO:0046983">
    <property type="term" value="F:protein dimerization activity"/>
    <property type="evidence" value="ECO:0007669"/>
    <property type="project" value="InterPro"/>
</dbReference>
<reference evidence="6 7" key="1">
    <citation type="submission" date="2018-03" db="EMBL/GenBank/DDBJ databases">
        <authorList>
            <person name="Fogelqvist J."/>
        </authorList>
    </citation>
    <scope>NUCLEOTIDE SEQUENCE [LARGE SCALE GENOMIC DNA]</scope>
</reference>
<dbReference type="CDD" id="cd07029">
    <property type="entry name" value="RNAP_I_III_AC19"/>
    <property type="match status" value="1"/>
</dbReference>